<protein>
    <submittedName>
        <fullName evidence="1">Flagellar operon protein</fullName>
    </submittedName>
</protein>
<dbReference type="Proteomes" id="UP000294545">
    <property type="component" value="Unassembled WGS sequence"/>
</dbReference>
<evidence type="ECO:0000313" key="1">
    <source>
        <dbReference type="EMBL" id="TCK97895.1"/>
    </source>
</evidence>
<dbReference type="OrthoDB" id="165650at2"/>
<keyword evidence="1" id="KW-0966">Cell projection</keyword>
<dbReference type="Pfam" id="PF12611">
    <property type="entry name" value="Flagellar_put"/>
    <property type="match status" value="1"/>
</dbReference>
<dbReference type="AlphaFoldDB" id="A0A4R1MXQ3"/>
<organism evidence="1 2">
    <name type="scientific">Natranaerovirga hydrolytica</name>
    <dbReference type="NCBI Taxonomy" id="680378"/>
    <lineage>
        <taxon>Bacteria</taxon>
        <taxon>Bacillati</taxon>
        <taxon>Bacillota</taxon>
        <taxon>Clostridia</taxon>
        <taxon>Lachnospirales</taxon>
        <taxon>Natranaerovirgaceae</taxon>
        <taxon>Natranaerovirga</taxon>
    </lineage>
</organism>
<keyword evidence="2" id="KW-1185">Reference proteome</keyword>
<dbReference type="RefSeq" id="WP_132279448.1">
    <property type="nucleotide sequence ID" value="NZ_SMGQ01000011.1"/>
</dbReference>
<dbReference type="NCBIfam" id="TIGR02530">
    <property type="entry name" value="flg_new"/>
    <property type="match status" value="1"/>
</dbReference>
<dbReference type="InterPro" id="IPR013367">
    <property type="entry name" value="Flagellar_put"/>
</dbReference>
<comment type="caution">
    <text evidence="1">The sequence shown here is derived from an EMBL/GenBank/DDBJ whole genome shotgun (WGS) entry which is preliminary data.</text>
</comment>
<keyword evidence="1" id="KW-0969">Cilium</keyword>
<sequence>MKIQKHNFPSIEQVKNSYATTKQSSIQLKTKTSSFDALLKAELDTKTEGLKFSKHANERLEKRNIELSTNQIRRLEDSLLKANEKGIKESLVLMDNISFVINVPNQTVITAMDNESSEEQIFTNIDGAVII</sequence>
<evidence type="ECO:0000313" key="2">
    <source>
        <dbReference type="Proteomes" id="UP000294545"/>
    </source>
</evidence>
<accession>A0A4R1MXQ3</accession>
<gene>
    <name evidence="1" type="ORF">EDC19_0297</name>
</gene>
<reference evidence="1 2" key="1">
    <citation type="submission" date="2019-03" db="EMBL/GenBank/DDBJ databases">
        <title>Genomic Encyclopedia of Type Strains, Phase IV (KMG-IV): sequencing the most valuable type-strain genomes for metagenomic binning, comparative biology and taxonomic classification.</title>
        <authorList>
            <person name="Goeker M."/>
        </authorList>
    </citation>
    <scope>NUCLEOTIDE SEQUENCE [LARGE SCALE GENOMIC DNA]</scope>
    <source>
        <strain evidence="1 2">DSM 24176</strain>
    </source>
</reference>
<keyword evidence="1" id="KW-0282">Flagellum</keyword>
<dbReference type="EMBL" id="SMGQ01000011">
    <property type="protein sequence ID" value="TCK97895.1"/>
    <property type="molecule type" value="Genomic_DNA"/>
</dbReference>
<proteinExistence type="predicted"/>
<name>A0A4R1MXQ3_9FIRM</name>